<protein>
    <submittedName>
        <fullName evidence="2">Uncharacterized protein</fullName>
    </submittedName>
</protein>
<accession>A0ABW0ZHK5</accession>
<comment type="caution">
    <text evidence="2">The sequence shown here is derived from an EMBL/GenBank/DDBJ whole genome shotgun (WGS) entry which is preliminary data.</text>
</comment>
<proteinExistence type="predicted"/>
<dbReference type="RefSeq" id="WP_136435923.1">
    <property type="nucleotide sequence ID" value="NZ_JBHSNS010000009.1"/>
</dbReference>
<reference evidence="3" key="1">
    <citation type="journal article" date="2019" name="Int. J. Syst. Evol. Microbiol.">
        <title>The Global Catalogue of Microorganisms (GCM) 10K type strain sequencing project: providing services to taxonomists for standard genome sequencing and annotation.</title>
        <authorList>
            <consortium name="The Broad Institute Genomics Platform"/>
            <consortium name="The Broad Institute Genome Sequencing Center for Infectious Disease"/>
            <person name="Wu L."/>
            <person name="Ma J."/>
        </authorList>
    </citation>
    <scope>NUCLEOTIDE SEQUENCE [LARGE SCALE GENOMIC DNA]</scope>
    <source>
        <strain evidence="3">YIM 94188</strain>
    </source>
</reference>
<gene>
    <name evidence="2" type="ORF">ACFPQB_16335</name>
</gene>
<feature type="compositionally biased region" description="Polar residues" evidence="1">
    <location>
        <begin position="62"/>
        <end position="73"/>
    </location>
</feature>
<dbReference type="Proteomes" id="UP001596072">
    <property type="component" value="Unassembled WGS sequence"/>
</dbReference>
<evidence type="ECO:0000313" key="3">
    <source>
        <dbReference type="Proteomes" id="UP001596072"/>
    </source>
</evidence>
<dbReference type="EMBL" id="JBHSNS010000009">
    <property type="protein sequence ID" value="MFC5730490.1"/>
    <property type="molecule type" value="Genomic_DNA"/>
</dbReference>
<evidence type="ECO:0000256" key="1">
    <source>
        <dbReference type="SAM" id="MobiDB-lite"/>
    </source>
</evidence>
<name>A0ABW0ZHK5_9ACTN</name>
<evidence type="ECO:0000313" key="2">
    <source>
        <dbReference type="EMBL" id="MFC5730490.1"/>
    </source>
</evidence>
<feature type="compositionally biased region" description="Basic and acidic residues" evidence="1">
    <location>
        <begin position="81"/>
        <end position="116"/>
    </location>
</feature>
<feature type="compositionally biased region" description="Basic and acidic residues" evidence="1">
    <location>
        <begin position="126"/>
        <end position="170"/>
    </location>
</feature>
<sequence>MKRKPLMATVTGTAGLIASGLTVSLLAWPAEPGQQQLALKREEDTPDIALVSDDDDDDDDTTGVSRSGNSGDASRTGAGSGRDDSRSGRAVRDWTHDGAGPLKRDWSADRTNDRSRNNSCTGNSGDRSRSGARSGRDDSRSGRAVRDWTHDGAGPLKRDWSANRTNDRSRNNSRRG</sequence>
<feature type="region of interest" description="Disordered" evidence="1">
    <location>
        <begin position="36"/>
        <end position="176"/>
    </location>
</feature>
<organism evidence="2 3">
    <name type="scientific">Nocardioides vastitatis</name>
    <dbReference type="NCBI Taxonomy" id="2568655"/>
    <lineage>
        <taxon>Bacteria</taxon>
        <taxon>Bacillati</taxon>
        <taxon>Actinomycetota</taxon>
        <taxon>Actinomycetes</taxon>
        <taxon>Propionibacteriales</taxon>
        <taxon>Nocardioidaceae</taxon>
        <taxon>Nocardioides</taxon>
    </lineage>
</organism>
<keyword evidence="3" id="KW-1185">Reference proteome</keyword>
<feature type="compositionally biased region" description="Acidic residues" evidence="1">
    <location>
        <begin position="52"/>
        <end position="61"/>
    </location>
</feature>